<evidence type="ECO:0000256" key="5">
    <source>
        <dbReference type="SAM" id="MobiDB-lite"/>
    </source>
</evidence>
<reference evidence="7" key="2">
    <citation type="submission" date="2023-05" db="EMBL/GenBank/DDBJ databases">
        <authorList>
            <consortium name="Lawrence Berkeley National Laboratory"/>
            <person name="Steindorff A."/>
            <person name="Hensen N."/>
            <person name="Bonometti L."/>
            <person name="Westerberg I."/>
            <person name="Brannstrom I.O."/>
            <person name="Guillou S."/>
            <person name="Cros-Aarteil S."/>
            <person name="Calhoun S."/>
            <person name="Haridas S."/>
            <person name="Kuo A."/>
            <person name="Mondo S."/>
            <person name="Pangilinan J."/>
            <person name="Riley R."/>
            <person name="Labutti K."/>
            <person name="Andreopoulos B."/>
            <person name="Lipzen A."/>
            <person name="Chen C."/>
            <person name="Yanf M."/>
            <person name="Daum C."/>
            <person name="Ng V."/>
            <person name="Clum A."/>
            <person name="Ohm R."/>
            <person name="Martin F."/>
            <person name="Silar P."/>
            <person name="Natvig D."/>
            <person name="Lalanne C."/>
            <person name="Gautier V."/>
            <person name="Ament-Velasquez S.L."/>
            <person name="Kruys A."/>
            <person name="Hutchinson M.I."/>
            <person name="Powell A.J."/>
            <person name="Barry K."/>
            <person name="Miller A.N."/>
            <person name="Grigoriev I.V."/>
            <person name="Debuchy R."/>
            <person name="Gladieux P."/>
            <person name="Thoren M.H."/>
            <person name="Johannesson H."/>
        </authorList>
    </citation>
    <scope>NUCLEOTIDE SEQUENCE</scope>
    <source>
        <strain evidence="7">CBS 990.96</strain>
    </source>
</reference>
<dbReference type="InterPro" id="IPR002523">
    <property type="entry name" value="MgTranspt_CorA/ZnTranspt_ZntB"/>
</dbReference>
<feature type="compositionally biased region" description="Low complexity" evidence="5">
    <location>
        <begin position="296"/>
        <end position="305"/>
    </location>
</feature>
<dbReference type="Gene3D" id="1.20.58.340">
    <property type="entry name" value="Magnesium transport protein CorA, transmembrane region"/>
    <property type="match status" value="1"/>
</dbReference>
<keyword evidence="2 6" id="KW-0812">Transmembrane</keyword>
<evidence type="ECO:0000313" key="7">
    <source>
        <dbReference type="EMBL" id="KAK4221666.1"/>
    </source>
</evidence>
<evidence type="ECO:0000256" key="1">
    <source>
        <dbReference type="ARBA" id="ARBA00004141"/>
    </source>
</evidence>
<evidence type="ECO:0000256" key="6">
    <source>
        <dbReference type="SAM" id="Phobius"/>
    </source>
</evidence>
<evidence type="ECO:0000256" key="3">
    <source>
        <dbReference type="ARBA" id="ARBA00022989"/>
    </source>
</evidence>
<comment type="subcellular location">
    <subcellularLocation>
        <location evidence="1">Membrane</location>
        <topology evidence="1">Multi-pass membrane protein</topology>
    </subcellularLocation>
</comment>
<proteinExistence type="predicted"/>
<protein>
    <submittedName>
        <fullName evidence="7">Uncharacterized protein</fullName>
    </submittedName>
</protein>
<dbReference type="SUPFAM" id="SSF144083">
    <property type="entry name" value="Magnesium transport protein CorA, transmembrane region"/>
    <property type="match status" value="1"/>
</dbReference>
<evidence type="ECO:0000256" key="4">
    <source>
        <dbReference type="ARBA" id="ARBA00023136"/>
    </source>
</evidence>
<gene>
    <name evidence="7" type="ORF">QBC38DRAFT_118181</name>
</gene>
<dbReference type="GO" id="GO:0016020">
    <property type="term" value="C:membrane"/>
    <property type="evidence" value="ECO:0007669"/>
    <property type="project" value="UniProtKB-SubCell"/>
</dbReference>
<evidence type="ECO:0000313" key="8">
    <source>
        <dbReference type="Proteomes" id="UP001301958"/>
    </source>
</evidence>
<dbReference type="InterPro" id="IPR045863">
    <property type="entry name" value="CorA_TM1_TM2"/>
</dbReference>
<keyword evidence="3 6" id="KW-1133">Transmembrane helix</keyword>
<feature type="compositionally biased region" description="Polar residues" evidence="5">
    <location>
        <begin position="405"/>
        <end position="441"/>
    </location>
</feature>
<dbReference type="EMBL" id="MU865525">
    <property type="protein sequence ID" value="KAK4221666.1"/>
    <property type="molecule type" value="Genomic_DNA"/>
</dbReference>
<name>A0AAN6YMU0_9PEZI</name>
<dbReference type="AlphaFoldDB" id="A0AAN6YMU0"/>
<dbReference type="Proteomes" id="UP001301958">
    <property type="component" value="Unassembled WGS sequence"/>
</dbReference>
<comment type="caution">
    <text evidence="7">The sequence shown here is derived from an EMBL/GenBank/DDBJ whole genome shotgun (WGS) entry which is preliminary data.</text>
</comment>
<keyword evidence="4 6" id="KW-0472">Membrane</keyword>
<reference evidence="7" key="1">
    <citation type="journal article" date="2023" name="Mol. Phylogenet. Evol.">
        <title>Genome-scale phylogeny and comparative genomics of the fungal order Sordariales.</title>
        <authorList>
            <person name="Hensen N."/>
            <person name="Bonometti L."/>
            <person name="Westerberg I."/>
            <person name="Brannstrom I.O."/>
            <person name="Guillou S."/>
            <person name="Cros-Aarteil S."/>
            <person name="Calhoun S."/>
            <person name="Haridas S."/>
            <person name="Kuo A."/>
            <person name="Mondo S."/>
            <person name="Pangilinan J."/>
            <person name="Riley R."/>
            <person name="LaButti K."/>
            <person name="Andreopoulos B."/>
            <person name="Lipzen A."/>
            <person name="Chen C."/>
            <person name="Yan M."/>
            <person name="Daum C."/>
            <person name="Ng V."/>
            <person name="Clum A."/>
            <person name="Steindorff A."/>
            <person name="Ohm R.A."/>
            <person name="Martin F."/>
            <person name="Silar P."/>
            <person name="Natvig D.O."/>
            <person name="Lalanne C."/>
            <person name="Gautier V."/>
            <person name="Ament-Velasquez S.L."/>
            <person name="Kruys A."/>
            <person name="Hutchinson M.I."/>
            <person name="Powell A.J."/>
            <person name="Barry K."/>
            <person name="Miller A.N."/>
            <person name="Grigoriev I.V."/>
            <person name="Debuchy R."/>
            <person name="Gladieux P."/>
            <person name="Hiltunen Thoren M."/>
            <person name="Johannesson H."/>
        </authorList>
    </citation>
    <scope>NUCLEOTIDE SEQUENCE</scope>
    <source>
        <strain evidence="7">CBS 990.96</strain>
    </source>
</reference>
<feature type="region of interest" description="Disordered" evidence="5">
    <location>
        <begin position="280"/>
        <end position="305"/>
    </location>
</feature>
<feature type="transmembrane region" description="Helical" evidence="6">
    <location>
        <begin position="543"/>
        <end position="562"/>
    </location>
</feature>
<accession>A0AAN6YMU0</accession>
<sequence>MELLAPGAQGQTAEAYSETVEAFSSRSPDQYLVSGSYYSNLGRLLRCPSPAPPFLDPFCFVAVLDLSAPQQNSNDGQPVDLARNFRELSNPSDYIQGPQISANHSQLIFLRGHPSGAWLSTLGAALRVDPEFWRRHQVPAHRCEYHDLPPLPSFSSRSVQLRVSTIFNCRTTVTRKAVEDARVDAREHIRKHHVELWRKGAAGDSVVRQLHAHSESIYSVEQHISCTVVTKNGGWAALIWQDIGKPISEIPWMAKPYPSNKNEPDYCTPIIQPTAKAALSHDPLDDDGRSSGIPPSVSEVQSSTQSSAFLASPQYGTSLRESLMCSSPLYALSDIFRHSACSSNQVLNMLHQRVGDALRAADRLESLSLADLRFSKEVLDDRASYLQEVINFLEGDAWLQVRMTTSSSQSQVPRRPTNLSPTNSGSSSTLNLQGQSQQGGDQTPRRPSLIGDTKRGNGTAESTQADLLEDFRCLLRRTEKLSARCKDGTDIILSGAQLRESQKAINQAEEVRLLTKLVFVFAPLSFLTSVFGMNFVTLRWQQGLPALLVSALIIVFTLFVTFSESARRKLGEIISSMYYYRWR</sequence>
<feature type="transmembrane region" description="Helical" evidence="6">
    <location>
        <begin position="517"/>
        <end position="537"/>
    </location>
</feature>
<evidence type="ECO:0000256" key="2">
    <source>
        <dbReference type="ARBA" id="ARBA00022692"/>
    </source>
</evidence>
<organism evidence="7 8">
    <name type="scientific">Podospora fimiseda</name>
    <dbReference type="NCBI Taxonomy" id="252190"/>
    <lineage>
        <taxon>Eukaryota</taxon>
        <taxon>Fungi</taxon>
        <taxon>Dikarya</taxon>
        <taxon>Ascomycota</taxon>
        <taxon>Pezizomycotina</taxon>
        <taxon>Sordariomycetes</taxon>
        <taxon>Sordariomycetidae</taxon>
        <taxon>Sordariales</taxon>
        <taxon>Podosporaceae</taxon>
        <taxon>Podospora</taxon>
    </lineage>
</organism>
<dbReference type="Pfam" id="PF01544">
    <property type="entry name" value="CorA"/>
    <property type="match status" value="1"/>
</dbReference>
<keyword evidence="8" id="KW-1185">Reference proteome</keyword>
<dbReference type="GO" id="GO:0046873">
    <property type="term" value="F:metal ion transmembrane transporter activity"/>
    <property type="evidence" value="ECO:0007669"/>
    <property type="project" value="InterPro"/>
</dbReference>
<feature type="region of interest" description="Disordered" evidence="5">
    <location>
        <begin position="405"/>
        <end position="461"/>
    </location>
</feature>